<dbReference type="EMBL" id="PQWM01000045">
    <property type="protein sequence ID" value="RDZ08193.1"/>
    <property type="molecule type" value="Genomic_DNA"/>
</dbReference>
<organism evidence="1 2">
    <name type="scientific">Priestia megaterium</name>
    <name type="common">Bacillus megaterium</name>
    <dbReference type="NCBI Taxonomy" id="1404"/>
    <lineage>
        <taxon>Bacteria</taxon>
        <taxon>Bacillati</taxon>
        <taxon>Bacillota</taxon>
        <taxon>Bacilli</taxon>
        <taxon>Bacillales</taxon>
        <taxon>Bacillaceae</taxon>
        <taxon>Priestia</taxon>
    </lineage>
</organism>
<proteinExistence type="predicted"/>
<dbReference type="RefSeq" id="WP_116077942.1">
    <property type="nucleotide sequence ID" value="NZ_CP187632.1"/>
</dbReference>
<comment type="caution">
    <text evidence="1">The sequence shown here is derived from an EMBL/GenBank/DDBJ whole genome shotgun (WGS) entry which is preliminary data.</text>
</comment>
<dbReference type="AlphaFoldDB" id="A0A3D8WVA1"/>
<accession>A0A3D8WVA1</accession>
<evidence type="ECO:0000313" key="1">
    <source>
        <dbReference type="EMBL" id="RDZ08193.1"/>
    </source>
</evidence>
<dbReference type="Proteomes" id="UP000256519">
    <property type="component" value="Unassembled WGS sequence"/>
</dbReference>
<gene>
    <name evidence="1" type="ORF">C3744_26165</name>
</gene>
<evidence type="ECO:0000313" key="2">
    <source>
        <dbReference type="Proteomes" id="UP000256519"/>
    </source>
</evidence>
<reference evidence="1 2" key="1">
    <citation type="journal article" date="2018" name="Appl. Environ. Microbiol.">
        <title>Antimicrobial susceptibility testing and tentative epidemiological cut-off values of five Bacillus species relevant for use as animal feed additives or for plant protection.</title>
        <authorList>
            <person name="Agerso Y."/>
            <person name="Stuer-Lauridsen B."/>
            <person name="Bjerre K."/>
            <person name="Jensen M.G."/>
            <person name="Johansen E."/>
            <person name="Bennedsen M."/>
            <person name="Brockmann E."/>
            <person name="Nielsen B."/>
        </authorList>
    </citation>
    <scope>NUCLEOTIDE SEQUENCE [LARGE SCALE GENOMIC DNA]</scope>
    <source>
        <strain evidence="1 2">CHCC20162</strain>
    </source>
</reference>
<sequence>MISIKKVVCIHYGIRMDVFKPEEIISSNHMQSRGYLTCPYCGDIEIAHECQEGKSRFVVAANREHTNDYLYKES</sequence>
<protein>
    <submittedName>
        <fullName evidence="1">Uncharacterized protein</fullName>
    </submittedName>
</protein>
<name>A0A3D8WVA1_PRIMG</name>